<dbReference type="EMBL" id="AP028056">
    <property type="protein sequence ID" value="BEH02274.1"/>
    <property type="molecule type" value="Genomic_DNA"/>
</dbReference>
<dbReference type="KEGG" id="broo:brsh051_15550"/>
<keyword evidence="2" id="KW-1185">Reference proteome</keyword>
<proteinExistence type="predicted"/>
<name>A0AAN0MH62_9ACTN</name>
<dbReference type="Proteomes" id="UP001431656">
    <property type="component" value="Chromosome"/>
</dbReference>
<dbReference type="AlphaFoldDB" id="A0AAN0MH62"/>
<organism evidence="1 2">
    <name type="scientific">Brooklawnia propionicigenes</name>
    <dbReference type="NCBI Taxonomy" id="3041175"/>
    <lineage>
        <taxon>Bacteria</taxon>
        <taxon>Bacillati</taxon>
        <taxon>Actinomycetota</taxon>
        <taxon>Actinomycetes</taxon>
        <taxon>Propionibacteriales</taxon>
        <taxon>Propionibacteriaceae</taxon>
        <taxon>Brooklawnia</taxon>
    </lineage>
</organism>
<accession>A0AAN0MH62</accession>
<gene>
    <name evidence="1" type="ORF">brsh051_15550</name>
</gene>
<evidence type="ECO:0000313" key="1">
    <source>
        <dbReference type="EMBL" id="BEH02274.1"/>
    </source>
</evidence>
<sequence length="147" mass="15896">MISRDCVGLFISCLREQDDVADDLSSFVEGDNTQDIRSTQPCDNHNLVGHSFILTPPYQPPGTIAEKPSMCIADHLPGCLLEAAGPPGAVAGGPTLPAWESLAVAAARARVRSPYCECHDTPPAPFGSGLVRDHFPTRHRLQCRRTY</sequence>
<reference evidence="1" key="1">
    <citation type="journal article" date="2024" name="Int. J. Syst. Evol. Microbiol.">
        <title>Brooklawnia propionicigenes sp. nov., a facultatively anaerobic, propionate-producing bacterium isolated from a methanogenic reactor treating waste from cattle farms.</title>
        <authorList>
            <person name="Akita Y."/>
            <person name="Ueki A."/>
            <person name="Tonouchi A."/>
            <person name="Sugawara Y."/>
            <person name="Honma S."/>
            <person name="Kaku N."/>
            <person name="Ueki K."/>
        </authorList>
    </citation>
    <scope>NUCLEOTIDE SEQUENCE</scope>
    <source>
        <strain evidence="1">SH051</strain>
    </source>
</reference>
<evidence type="ECO:0000313" key="2">
    <source>
        <dbReference type="Proteomes" id="UP001431656"/>
    </source>
</evidence>
<protein>
    <submittedName>
        <fullName evidence="1">Uncharacterized protein</fullName>
    </submittedName>
</protein>